<dbReference type="Gene3D" id="3.20.20.80">
    <property type="entry name" value="Glycosidases"/>
    <property type="match status" value="1"/>
</dbReference>
<dbReference type="Pfam" id="PF26410">
    <property type="entry name" value="GH5_mannosidase"/>
    <property type="match status" value="1"/>
</dbReference>
<feature type="domain" description="Glycoside hydrolase family 5" evidence="6">
    <location>
        <begin position="110"/>
        <end position="299"/>
    </location>
</feature>
<protein>
    <recommendedName>
        <fullName evidence="3">mannan endo-1,4-beta-mannosidase</fullName>
        <ecNumber evidence="3">3.2.1.78</ecNumber>
    </recommendedName>
</protein>
<dbReference type="PANTHER" id="PTHR31451">
    <property type="match status" value="1"/>
</dbReference>
<gene>
    <name evidence="7" type="ORF">Acr_00g0041200</name>
</gene>
<evidence type="ECO:0000256" key="3">
    <source>
        <dbReference type="ARBA" id="ARBA00012706"/>
    </source>
</evidence>
<evidence type="ECO:0000256" key="5">
    <source>
        <dbReference type="ARBA" id="ARBA00023295"/>
    </source>
</evidence>
<dbReference type="PANTHER" id="PTHR31451:SF59">
    <property type="entry name" value="MANNAN ENDO-1,4-BETA-MANNOSIDASE"/>
    <property type="match status" value="1"/>
</dbReference>
<proteinExistence type="inferred from homology"/>
<organism evidence="7 8">
    <name type="scientific">Actinidia rufa</name>
    <dbReference type="NCBI Taxonomy" id="165716"/>
    <lineage>
        <taxon>Eukaryota</taxon>
        <taxon>Viridiplantae</taxon>
        <taxon>Streptophyta</taxon>
        <taxon>Embryophyta</taxon>
        <taxon>Tracheophyta</taxon>
        <taxon>Spermatophyta</taxon>
        <taxon>Magnoliopsida</taxon>
        <taxon>eudicotyledons</taxon>
        <taxon>Gunneridae</taxon>
        <taxon>Pentapetalae</taxon>
        <taxon>asterids</taxon>
        <taxon>Ericales</taxon>
        <taxon>Actinidiaceae</taxon>
        <taxon>Actinidia</taxon>
    </lineage>
</organism>
<dbReference type="EC" id="3.2.1.78" evidence="3"/>
<reference evidence="8" key="1">
    <citation type="submission" date="2019-07" db="EMBL/GenBank/DDBJ databases">
        <title>De Novo Assembly of kiwifruit Actinidia rufa.</title>
        <authorList>
            <person name="Sugita-Konishi S."/>
            <person name="Sato K."/>
            <person name="Mori E."/>
            <person name="Abe Y."/>
            <person name="Kisaki G."/>
            <person name="Hamano K."/>
            <person name="Suezawa K."/>
            <person name="Otani M."/>
            <person name="Fukuda T."/>
            <person name="Manabe T."/>
            <person name="Gomi K."/>
            <person name="Tabuchi M."/>
            <person name="Akimitsu K."/>
            <person name="Kataoka I."/>
        </authorList>
    </citation>
    <scope>NUCLEOTIDE SEQUENCE [LARGE SCALE GENOMIC DNA]</scope>
    <source>
        <strain evidence="8">cv. Fuchu</strain>
    </source>
</reference>
<dbReference type="InterPro" id="IPR017853">
    <property type="entry name" value="GH"/>
</dbReference>
<dbReference type="OrthoDB" id="406631at2759"/>
<name>A0A7J0DI18_9ERIC</name>
<evidence type="ECO:0000259" key="6">
    <source>
        <dbReference type="Pfam" id="PF26410"/>
    </source>
</evidence>
<dbReference type="GO" id="GO:0000272">
    <property type="term" value="P:polysaccharide catabolic process"/>
    <property type="evidence" value="ECO:0007669"/>
    <property type="project" value="InterPro"/>
</dbReference>
<dbReference type="Proteomes" id="UP000585474">
    <property type="component" value="Unassembled WGS sequence"/>
</dbReference>
<dbReference type="SUPFAM" id="SSF51445">
    <property type="entry name" value="(Trans)glycosidases"/>
    <property type="match status" value="1"/>
</dbReference>
<evidence type="ECO:0000256" key="1">
    <source>
        <dbReference type="ARBA" id="ARBA00001678"/>
    </source>
</evidence>
<sequence length="421" mass="46646">MGTHFVVNGSPFYFNGFNSYWMMHVAAEPSERNKVSEVFREAAAAGLSLCAARGLSVMAVIALSKYHLALDFVISEARKYGIHLILSFVNNYNDFGGRAQYVQWARNAGVQRVITRFNTITRTAYNDDPTIMAWELMNEPRCQADYSGRTINGWAQEMAMFVKSIDNKHLLEIGMEGFYGDSMPDRKQINPGYQVGTDFISNNLIREIDFATIHSYPDIWLSGQNDNSQTAFMERWMASHWADSRTILRKPLVIAEFGKSSKDPVYNLNSRDSFLNAVYSNMDNLAKSGGTIGGSLIWQLVAGGMEPYHDGYEIVLSENPSTDGSGEGLWGVKGLCFFVVEFCWGVESMAIWQPMVRSRRPTTAGSMANGEGVGDLGVWGFGFLQMDVYDGVDSHGKSVVRVEGGVGHSSSMVMVMISGAL</sequence>
<keyword evidence="4 7" id="KW-0378">Hydrolase</keyword>
<dbReference type="FunFam" id="3.20.20.80:FF:000313">
    <property type="entry name" value="Uncharacterized protein"/>
    <property type="match status" value="1"/>
</dbReference>
<dbReference type="EMBL" id="BJWL01000236">
    <property type="protein sequence ID" value="GFS35642.1"/>
    <property type="molecule type" value="Genomic_DNA"/>
</dbReference>
<evidence type="ECO:0000313" key="7">
    <source>
        <dbReference type="EMBL" id="GFS35642.1"/>
    </source>
</evidence>
<comment type="similarity">
    <text evidence="2">Belongs to the glycosyl hydrolase 5 (cellulase A) family.</text>
</comment>
<keyword evidence="5" id="KW-0326">Glycosidase</keyword>
<evidence type="ECO:0000256" key="4">
    <source>
        <dbReference type="ARBA" id="ARBA00022801"/>
    </source>
</evidence>
<keyword evidence="8" id="KW-1185">Reference proteome</keyword>
<dbReference type="AlphaFoldDB" id="A0A7J0DI18"/>
<comment type="catalytic activity">
    <reaction evidence="1">
        <text>Random hydrolysis of (1-&gt;4)-beta-D-mannosidic linkages in mannans, galactomannans and glucomannans.</text>
        <dbReference type="EC" id="3.2.1.78"/>
    </reaction>
</comment>
<dbReference type="GO" id="GO:0016985">
    <property type="term" value="F:mannan endo-1,4-beta-mannosidase activity"/>
    <property type="evidence" value="ECO:0007669"/>
    <property type="project" value="UniProtKB-EC"/>
</dbReference>
<accession>A0A7J0DI18</accession>
<evidence type="ECO:0000313" key="8">
    <source>
        <dbReference type="Proteomes" id="UP000585474"/>
    </source>
</evidence>
<comment type="caution">
    <text evidence="7">The sequence shown here is derived from an EMBL/GenBank/DDBJ whole genome shotgun (WGS) entry which is preliminary data.</text>
</comment>
<dbReference type="InterPro" id="IPR001547">
    <property type="entry name" value="Glyco_hydro_5"/>
</dbReference>
<evidence type="ECO:0000256" key="2">
    <source>
        <dbReference type="ARBA" id="ARBA00005641"/>
    </source>
</evidence>
<dbReference type="InterPro" id="IPR045053">
    <property type="entry name" value="MAN-like"/>
</dbReference>